<dbReference type="PANTHER" id="PTHR43777">
    <property type="entry name" value="MOLYBDENUM COFACTOR CYTIDYLYLTRANSFERASE"/>
    <property type="match status" value="1"/>
</dbReference>
<dbReference type="Gene3D" id="3.90.550.10">
    <property type="entry name" value="Spore Coat Polysaccharide Biosynthesis Protein SpsA, Chain A"/>
    <property type="match status" value="1"/>
</dbReference>
<dbReference type="SUPFAM" id="SSF53448">
    <property type="entry name" value="Nucleotide-diphospho-sugar transferases"/>
    <property type="match status" value="1"/>
</dbReference>
<evidence type="ECO:0000313" key="3">
    <source>
        <dbReference type="Proteomes" id="UP000282892"/>
    </source>
</evidence>
<dbReference type="OrthoDB" id="285216at2"/>
<evidence type="ECO:0000313" key="2">
    <source>
        <dbReference type="EMBL" id="AZU60496.1"/>
    </source>
</evidence>
<dbReference type="CDD" id="cd04182">
    <property type="entry name" value="GT_2_like_f"/>
    <property type="match status" value="1"/>
</dbReference>
<dbReference type="KEGG" id="nmk:CHR53_04010"/>
<accession>A0A3T0HTS1</accession>
<dbReference type="AlphaFoldDB" id="A0A3T0HTS1"/>
<proteinExistence type="predicted"/>
<dbReference type="EMBL" id="CP022572">
    <property type="protein sequence ID" value="AZU60496.1"/>
    <property type="molecule type" value="Genomic_DNA"/>
</dbReference>
<gene>
    <name evidence="2" type="ORF">CHR53_04010</name>
</gene>
<dbReference type="InterPro" id="IPR029044">
    <property type="entry name" value="Nucleotide-diphossugar_trans"/>
</dbReference>
<dbReference type="Proteomes" id="UP000282892">
    <property type="component" value="Chromosome"/>
</dbReference>
<sequence>MDNQVWGIILAAGFSRRMGEPKLLLPYKGKSLIRHTLDECLKSHLDGMIVVVNPKIKNLVEESQIEGVNEVILNDFSNEGMSTSVKLGLQSLPDSVQAAVFLLGDQPLMTSREVNQIIKDYHRQPNCSIIQAKYEDGMGHPVLFKRNMFPHLLKISGDEGGKSVISKFKEHVYYSEMDKQVIPDIDTQEDYKLLIDGE</sequence>
<keyword evidence="2" id="KW-0808">Transferase</keyword>
<dbReference type="Pfam" id="PF12804">
    <property type="entry name" value="NTP_transf_3"/>
    <property type="match status" value="1"/>
</dbReference>
<name>A0A3T0HTS1_9BACI</name>
<keyword evidence="3" id="KW-1185">Reference proteome</keyword>
<reference evidence="2 3" key="1">
    <citation type="submission" date="2017-07" db="EMBL/GenBank/DDBJ databases">
        <title>The complete genome sequence of Bacillus mesonae strain H20-5, an efficient strain improving plant abiotic stress resistance.</title>
        <authorList>
            <person name="Kim S.Y."/>
            <person name="Song H."/>
            <person name="Sang M.K."/>
            <person name="Weon H.-Y."/>
            <person name="Song J."/>
        </authorList>
    </citation>
    <scope>NUCLEOTIDE SEQUENCE [LARGE SCALE GENOMIC DNA]</scope>
    <source>
        <strain evidence="2 3">H20-5</strain>
    </source>
</reference>
<dbReference type="PANTHER" id="PTHR43777:SF1">
    <property type="entry name" value="MOLYBDENUM COFACTOR CYTIDYLYLTRANSFERASE"/>
    <property type="match status" value="1"/>
</dbReference>
<organism evidence="2 3">
    <name type="scientific">Neobacillus mesonae</name>
    <dbReference type="NCBI Taxonomy" id="1193713"/>
    <lineage>
        <taxon>Bacteria</taxon>
        <taxon>Bacillati</taxon>
        <taxon>Bacillota</taxon>
        <taxon>Bacilli</taxon>
        <taxon>Bacillales</taxon>
        <taxon>Bacillaceae</taxon>
        <taxon>Neobacillus</taxon>
    </lineage>
</organism>
<feature type="domain" description="MobA-like NTP transferase" evidence="1">
    <location>
        <begin position="7"/>
        <end position="167"/>
    </location>
</feature>
<protein>
    <submittedName>
        <fullName evidence="2">4-diphosphocytidyl-2C-methyl-D-erythritol kinase</fullName>
    </submittedName>
</protein>
<dbReference type="GO" id="GO:0016779">
    <property type="term" value="F:nucleotidyltransferase activity"/>
    <property type="evidence" value="ECO:0007669"/>
    <property type="project" value="UniProtKB-ARBA"/>
</dbReference>
<dbReference type="InterPro" id="IPR025877">
    <property type="entry name" value="MobA-like_NTP_Trfase"/>
</dbReference>
<evidence type="ECO:0000259" key="1">
    <source>
        <dbReference type="Pfam" id="PF12804"/>
    </source>
</evidence>
<keyword evidence="2" id="KW-0418">Kinase</keyword>
<dbReference type="GO" id="GO:0016301">
    <property type="term" value="F:kinase activity"/>
    <property type="evidence" value="ECO:0007669"/>
    <property type="project" value="UniProtKB-KW"/>
</dbReference>
<dbReference type="STRING" id="1193713.GCA_001636315_03320"/>